<evidence type="ECO:0000313" key="2">
    <source>
        <dbReference type="Proteomes" id="UP000298277"/>
    </source>
</evidence>
<gene>
    <name evidence="1" type="ORF">EHQ17_07010</name>
</gene>
<proteinExistence type="predicted"/>
<sequence length="142" mass="15514">MKKRNQPFRLTFALLVLAFVSVNCVSIGKYPMTGFGGFEPLGSYTFPATLDQNLLSYPADGNLGSKVGMSCVTRYNHSFIIPLFATGDASVQAAAEKGDIKKIRHVSFKTIISTKFANPGILPIPNVYFAPYSRYCTVVFGD</sequence>
<evidence type="ECO:0008006" key="3">
    <source>
        <dbReference type="Google" id="ProtNLM"/>
    </source>
</evidence>
<dbReference type="Proteomes" id="UP000298277">
    <property type="component" value="Unassembled WGS sequence"/>
</dbReference>
<dbReference type="EMBL" id="RQFA01000032">
    <property type="protein sequence ID" value="TGK35183.1"/>
    <property type="molecule type" value="Genomic_DNA"/>
</dbReference>
<accession>A0A5F1YTR2</accession>
<dbReference type="OrthoDB" id="9875189at2"/>
<dbReference type="Pfam" id="PF13146">
    <property type="entry name" value="TRL"/>
    <property type="match status" value="1"/>
</dbReference>
<protein>
    <recommendedName>
        <fullName evidence="3">TRL-like family protein</fullName>
    </recommendedName>
</protein>
<dbReference type="InterPro" id="IPR025113">
    <property type="entry name" value="TRL-like"/>
</dbReference>
<evidence type="ECO:0000313" key="1">
    <source>
        <dbReference type="EMBL" id="TGK35183.1"/>
    </source>
</evidence>
<dbReference type="RefSeq" id="WP_135592399.1">
    <property type="nucleotide sequence ID" value="NZ_RQEZ01000105.1"/>
</dbReference>
<reference evidence="1" key="1">
    <citation type="journal article" date="2019" name="PLoS Negl. Trop. Dis.">
        <title>Revisiting the worldwide diversity of Leptospira species in the environment.</title>
        <authorList>
            <person name="Vincent A.T."/>
            <person name="Schiettekatte O."/>
            <person name="Bourhy P."/>
            <person name="Veyrier F.J."/>
            <person name="Picardeau M."/>
        </authorList>
    </citation>
    <scope>NUCLEOTIDE SEQUENCE [LARGE SCALE GENOMIC DNA]</scope>
    <source>
        <strain evidence="1">201800299</strain>
    </source>
</reference>
<organism evidence="1 2">
    <name type="scientific">Leptospira gomenensis</name>
    <dbReference type="NCBI Taxonomy" id="2484974"/>
    <lineage>
        <taxon>Bacteria</taxon>
        <taxon>Pseudomonadati</taxon>
        <taxon>Spirochaetota</taxon>
        <taxon>Spirochaetia</taxon>
        <taxon>Leptospirales</taxon>
        <taxon>Leptospiraceae</taxon>
        <taxon>Leptospira</taxon>
    </lineage>
</organism>
<keyword evidence="2" id="KW-1185">Reference proteome</keyword>
<comment type="caution">
    <text evidence="1">The sequence shown here is derived from an EMBL/GenBank/DDBJ whole genome shotgun (WGS) entry which is preliminary data.</text>
</comment>
<name>A0A5F1YTR2_9LEPT</name>
<dbReference type="AlphaFoldDB" id="A0A5F1YTR2"/>